<dbReference type="AlphaFoldDB" id="A0A1B6MEK7"/>
<dbReference type="EMBL" id="GEBQ01005648">
    <property type="protein sequence ID" value="JAT34329.1"/>
    <property type="molecule type" value="Transcribed_RNA"/>
</dbReference>
<gene>
    <name evidence="1" type="ORF">g.707</name>
</gene>
<reference evidence="1" key="1">
    <citation type="submission" date="2015-11" db="EMBL/GenBank/DDBJ databases">
        <title>De novo transcriptome assembly of four potential Pierce s Disease insect vectors from Arizona vineyards.</title>
        <authorList>
            <person name="Tassone E.E."/>
        </authorList>
    </citation>
    <scope>NUCLEOTIDE SEQUENCE</scope>
</reference>
<protein>
    <recommendedName>
        <fullName evidence="2">RRM domain-containing protein</fullName>
    </recommendedName>
</protein>
<sequence>PSANPNTSKNIIVGENENSELTAGEKKAWVYLGRLRNDTTAEAVKKFIDKTFVGLNPIVEKLDSKGSNASFKIGVEFNTKDNLFESSVWPKGTIVKRFLFRRMKSEALR</sequence>
<feature type="non-terminal residue" evidence="1">
    <location>
        <position position="1"/>
    </location>
</feature>
<proteinExistence type="predicted"/>
<evidence type="ECO:0000313" key="1">
    <source>
        <dbReference type="EMBL" id="JAT34329.1"/>
    </source>
</evidence>
<organism evidence="1">
    <name type="scientific">Graphocephala atropunctata</name>
    <dbReference type="NCBI Taxonomy" id="36148"/>
    <lineage>
        <taxon>Eukaryota</taxon>
        <taxon>Metazoa</taxon>
        <taxon>Ecdysozoa</taxon>
        <taxon>Arthropoda</taxon>
        <taxon>Hexapoda</taxon>
        <taxon>Insecta</taxon>
        <taxon>Pterygota</taxon>
        <taxon>Neoptera</taxon>
        <taxon>Paraneoptera</taxon>
        <taxon>Hemiptera</taxon>
        <taxon>Auchenorrhyncha</taxon>
        <taxon>Membracoidea</taxon>
        <taxon>Cicadellidae</taxon>
        <taxon>Cicadellinae</taxon>
        <taxon>Cicadellini</taxon>
        <taxon>Graphocephala</taxon>
    </lineage>
</organism>
<name>A0A1B6MEK7_9HEMI</name>
<accession>A0A1B6MEK7</accession>
<evidence type="ECO:0008006" key="2">
    <source>
        <dbReference type="Google" id="ProtNLM"/>
    </source>
</evidence>